<dbReference type="AlphaFoldDB" id="A0A8J9VDL1"/>
<accession>A0A8J9VDL1</accession>
<dbReference type="Pfam" id="PF00884">
    <property type="entry name" value="Sulfatase"/>
    <property type="match status" value="2"/>
</dbReference>
<feature type="domain" description="Sulfatase N-terminal" evidence="5">
    <location>
        <begin position="139"/>
        <end position="233"/>
    </location>
</feature>
<keyword evidence="4" id="KW-0378">Hydrolase</keyword>
<evidence type="ECO:0000256" key="4">
    <source>
        <dbReference type="ARBA" id="ARBA00022801"/>
    </source>
</evidence>
<evidence type="ECO:0000259" key="5">
    <source>
        <dbReference type="Pfam" id="PF00884"/>
    </source>
</evidence>
<evidence type="ECO:0000256" key="1">
    <source>
        <dbReference type="ARBA" id="ARBA00001913"/>
    </source>
</evidence>
<dbReference type="InterPro" id="IPR017850">
    <property type="entry name" value="Alkaline_phosphatase_core_sf"/>
</dbReference>
<comment type="cofactor">
    <cofactor evidence="1">
        <name>Ca(2+)</name>
        <dbReference type="ChEBI" id="CHEBI:29108"/>
    </cofactor>
</comment>
<dbReference type="Proteomes" id="UP000838878">
    <property type="component" value="Chromosome 12"/>
</dbReference>
<evidence type="ECO:0000256" key="3">
    <source>
        <dbReference type="ARBA" id="ARBA00022723"/>
    </source>
</evidence>
<name>A0A8J9VDL1_9NEOP</name>
<organism evidence="6 7">
    <name type="scientific">Brenthis ino</name>
    <name type="common">lesser marbled fritillary</name>
    <dbReference type="NCBI Taxonomy" id="405034"/>
    <lineage>
        <taxon>Eukaryota</taxon>
        <taxon>Metazoa</taxon>
        <taxon>Ecdysozoa</taxon>
        <taxon>Arthropoda</taxon>
        <taxon>Hexapoda</taxon>
        <taxon>Insecta</taxon>
        <taxon>Pterygota</taxon>
        <taxon>Neoptera</taxon>
        <taxon>Endopterygota</taxon>
        <taxon>Lepidoptera</taxon>
        <taxon>Glossata</taxon>
        <taxon>Ditrysia</taxon>
        <taxon>Papilionoidea</taxon>
        <taxon>Nymphalidae</taxon>
        <taxon>Heliconiinae</taxon>
        <taxon>Argynnini</taxon>
        <taxon>Brenthis</taxon>
    </lineage>
</organism>
<dbReference type="PROSITE" id="PS00523">
    <property type="entry name" value="SULFATASE_1"/>
    <property type="match status" value="1"/>
</dbReference>
<dbReference type="GO" id="GO:0004423">
    <property type="term" value="F:iduronate-2-sulfatase activity"/>
    <property type="evidence" value="ECO:0007669"/>
    <property type="project" value="TreeGrafter"/>
</dbReference>
<dbReference type="EMBL" id="OV170232">
    <property type="protein sequence ID" value="CAH0717430.1"/>
    <property type="molecule type" value="Genomic_DNA"/>
</dbReference>
<feature type="non-terminal residue" evidence="6">
    <location>
        <position position="369"/>
    </location>
</feature>
<dbReference type="InterPro" id="IPR024607">
    <property type="entry name" value="Sulfatase_CS"/>
</dbReference>
<gene>
    <name evidence="6" type="ORF">BINO364_LOCUS4039</name>
</gene>
<dbReference type="OrthoDB" id="96314at2759"/>
<evidence type="ECO:0000313" key="7">
    <source>
        <dbReference type="Proteomes" id="UP000838878"/>
    </source>
</evidence>
<feature type="domain" description="Sulfatase N-terminal" evidence="5">
    <location>
        <begin position="11"/>
        <end position="86"/>
    </location>
</feature>
<proteinExistence type="inferred from homology"/>
<evidence type="ECO:0000256" key="2">
    <source>
        <dbReference type="ARBA" id="ARBA00008779"/>
    </source>
</evidence>
<dbReference type="SUPFAM" id="SSF53649">
    <property type="entry name" value="Alkaline phosphatase-like"/>
    <property type="match status" value="1"/>
</dbReference>
<dbReference type="InterPro" id="IPR000917">
    <property type="entry name" value="Sulfatase_N"/>
</dbReference>
<evidence type="ECO:0000313" key="6">
    <source>
        <dbReference type="EMBL" id="CAH0717430.1"/>
    </source>
</evidence>
<keyword evidence="3" id="KW-0479">Metal-binding</keyword>
<sequence length="369" mass="42885">MRKLSDEEFYLPNIQNLAAKGITFTNSFAQQALCAPSRNSILTGRRPDTLRLYDFYSYWREVVGNFSTFPQVFKENGYETYSIGQVPISKVNPPYMPHMPKNMPLVAWHPWTDVRHRDDIKNLNISYPYGTMPSKWTLKIRQNYYAASLYIDTLIGKLMKHIDQRNTIVVLTSDHGWSLGENGLWAKYSNFDVALKVPLKVPLIFELPGAVPKSISTPVELIDIFPTVLELADLDVVPKCKASDKSILCFEGKSLVPLMKSKVDFNMKPFAISQYPRPGEYPKRNSDKPLLKDIKVMGYSIRTKRYRYTEWISFNSTLFSRNWSTIYGIELYDHVIDEYESYNLHLETKYKHVESTLSYLLRSQIDPYY</sequence>
<dbReference type="Gene3D" id="3.40.720.10">
    <property type="entry name" value="Alkaline Phosphatase, subunit A"/>
    <property type="match status" value="2"/>
</dbReference>
<comment type="similarity">
    <text evidence="2">Belongs to the sulfatase family.</text>
</comment>
<dbReference type="GO" id="GO:0046872">
    <property type="term" value="F:metal ion binding"/>
    <property type="evidence" value="ECO:0007669"/>
    <property type="project" value="UniProtKB-KW"/>
</dbReference>
<dbReference type="GO" id="GO:0005737">
    <property type="term" value="C:cytoplasm"/>
    <property type="evidence" value="ECO:0007669"/>
    <property type="project" value="TreeGrafter"/>
</dbReference>
<dbReference type="PANTHER" id="PTHR45953:SF1">
    <property type="entry name" value="IDURONATE 2-SULFATASE"/>
    <property type="match status" value="1"/>
</dbReference>
<reference evidence="6" key="1">
    <citation type="submission" date="2021-12" db="EMBL/GenBank/DDBJ databases">
        <authorList>
            <person name="Martin H S."/>
        </authorList>
    </citation>
    <scope>NUCLEOTIDE SEQUENCE</scope>
</reference>
<keyword evidence="7" id="KW-1185">Reference proteome</keyword>
<protein>
    <recommendedName>
        <fullName evidence="5">Sulfatase N-terminal domain-containing protein</fullName>
    </recommendedName>
</protein>
<dbReference type="PANTHER" id="PTHR45953">
    <property type="entry name" value="IDURONATE 2-SULFATASE"/>
    <property type="match status" value="1"/>
</dbReference>